<protein>
    <submittedName>
        <fullName evidence="2">F-box domain-containing protein</fullName>
    </submittedName>
</protein>
<sequence length="311" mass="35709">MARRKSKLFINNVDGFSALSLDVLCEIFSSLLPRDLLHLARTNKALRSFVLNRSNSMIWKAAFANNALAKGPPGCPPYMSEPAWAHVAFDNFCEGCQEKLREDPNVDTVWWEFGGRYCSDCVPTLMTIDIPAKLKRLYPADTIPERVLPRIGRDAPGQFRWYNLVSDQTKLLQQLSATRSAARRREITLKRTQETALIQQHSMRCRYWAASKIDDYQDDIMRRKQAKANKEGDLLRAKAEQVAKRLRARGWGDEDWMVNGMLARHLQYYPGFENSKSSTARLSREFDDRLVARLTADRKKYLQQEGGSDNA</sequence>
<dbReference type="SUPFAM" id="SSF81383">
    <property type="entry name" value="F-box domain"/>
    <property type="match status" value="1"/>
</dbReference>
<dbReference type="AlphaFoldDB" id="A0A8H6WPQ9"/>
<evidence type="ECO:0000313" key="2">
    <source>
        <dbReference type="EMBL" id="KAF7322578.1"/>
    </source>
</evidence>
<dbReference type="OrthoDB" id="2322499at2759"/>
<reference evidence="2" key="1">
    <citation type="submission" date="2020-05" db="EMBL/GenBank/DDBJ databases">
        <title>Mycena genomes resolve the evolution of fungal bioluminescence.</title>
        <authorList>
            <person name="Tsai I.J."/>
        </authorList>
    </citation>
    <scope>NUCLEOTIDE SEQUENCE</scope>
    <source>
        <strain evidence="2">110903Hualien_Pintung</strain>
    </source>
</reference>
<dbReference type="InterPro" id="IPR036047">
    <property type="entry name" value="F-box-like_dom_sf"/>
</dbReference>
<dbReference type="EMBL" id="JACAZE010000001">
    <property type="protein sequence ID" value="KAF7322578.1"/>
    <property type="molecule type" value="Genomic_DNA"/>
</dbReference>
<comment type="caution">
    <text evidence="2">The sequence shown here is derived from an EMBL/GenBank/DDBJ whole genome shotgun (WGS) entry which is preliminary data.</text>
</comment>
<evidence type="ECO:0000313" key="3">
    <source>
        <dbReference type="Proteomes" id="UP000613580"/>
    </source>
</evidence>
<dbReference type="Proteomes" id="UP000613580">
    <property type="component" value="Unassembled WGS sequence"/>
</dbReference>
<accession>A0A8H6WPQ9</accession>
<name>A0A8H6WPQ9_MYCCL</name>
<dbReference type="CDD" id="cd09917">
    <property type="entry name" value="F-box_SF"/>
    <property type="match status" value="1"/>
</dbReference>
<dbReference type="Gene3D" id="1.20.1280.50">
    <property type="match status" value="1"/>
</dbReference>
<evidence type="ECO:0000259" key="1">
    <source>
        <dbReference type="Pfam" id="PF00646"/>
    </source>
</evidence>
<gene>
    <name evidence="2" type="ORF">HMN09_00036300</name>
</gene>
<dbReference type="InterPro" id="IPR001810">
    <property type="entry name" value="F-box_dom"/>
</dbReference>
<feature type="domain" description="F-box" evidence="1">
    <location>
        <begin position="16"/>
        <end position="53"/>
    </location>
</feature>
<organism evidence="2 3">
    <name type="scientific">Mycena chlorophos</name>
    <name type="common">Agaric fungus</name>
    <name type="synonym">Agaricus chlorophos</name>
    <dbReference type="NCBI Taxonomy" id="658473"/>
    <lineage>
        <taxon>Eukaryota</taxon>
        <taxon>Fungi</taxon>
        <taxon>Dikarya</taxon>
        <taxon>Basidiomycota</taxon>
        <taxon>Agaricomycotina</taxon>
        <taxon>Agaricomycetes</taxon>
        <taxon>Agaricomycetidae</taxon>
        <taxon>Agaricales</taxon>
        <taxon>Marasmiineae</taxon>
        <taxon>Mycenaceae</taxon>
        <taxon>Mycena</taxon>
    </lineage>
</organism>
<keyword evidence="3" id="KW-1185">Reference proteome</keyword>
<proteinExistence type="predicted"/>
<dbReference type="Pfam" id="PF00646">
    <property type="entry name" value="F-box"/>
    <property type="match status" value="1"/>
</dbReference>